<dbReference type="EMBL" id="WBPP01000030">
    <property type="protein sequence ID" value="KAB2393180.1"/>
    <property type="molecule type" value="Genomic_DNA"/>
</dbReference>
<evidence type="ECO:0000256" key="6">
    <source>
        <dbReference type="ARBA" id="ARBA00022475"/>
    </source>
</evidence>
<evidence type="ECO:0000256" key="4">
    <source>
        <dbReference type="ARBA" id="ARBA00014480"/>
    </source>
</evidence>
<evidence type="ECO:0000313" key="38">
    <source>
        <dbReference type="EMBL" id="TNC01208.1"/>
    </source>
</evidence>
<evidence type="ECO:0000313" key="49">
    <source>
        <dbReference type="Proteomes" id="UP000253597"/>
    </source>
</evidence>
<evidence type="ECO:0000313" key="50">
    <source>
        <dbReference type="Proteomes" id="UP000308444"/>
    </source>
</evidence>
<dbReference type="GO" id="GO:0045259">
    <property type="term" value="C:proton-transporting ATP synthase complex"/>
    <property type="evidence" value="ECO:0007669"/>
    <property type="project" value="UniProtKB-KW"/>
</dbReference>
<feature type="coiled-coil region" evidence="16">
    <location>
        <begin position="90"/>
        <end position="117"/>
    </location>
</feature>
<evidence type="ECO:0000313" key="24">
    <source>
        <dbReference type="EMBL" id="MBY0038930.1"/>
    </source>
</evidence>
<keyword evidence="5 14" id="KW-0813">Transport</keyword>
<dbReference type="EMBL" id="SZOH01000047">
    <property type="protein sequence ID" value="TKJ08421.1"/>
    <property type="molecule type" value="Genomic_DNA"/>
</dbReference>
<dbReference type="Proteomes" id="UP000253597">
    <property type="component" value="Unassembled WGS sequence"/>
</dbReference>
<evidence type="ECO:0000256" key="5">
    <source>
        <dbReference type="ARBA" id="ARBA00022448"/>
    </source>
</evidence>
<keyword evidence="11 14" id="KW-0066">ATP synthesis</keyword>
<dbReference type="GeneID" id="99621580"/>
<dbReference type="Proteomes" id="UP000464780">
    <property type="component" value="Chromosome"/>
</dbReference>
<evidence type="ECO:0000313" key="32">
    <source>
        <dbReference type="EMBL" id="PGO79239.1"/>
    </source>
</evidence>
<reference evidence="37 50" key="9">
    <citation type="journal article" date="2019" name="Environ. Microbiol.">
        <title>An active ?-lactamase is a part of an orchestrated cell wall stress resistance network of Bacillus subtilis and related rhizosphere species.</title>
        <authorList>
            <person name="Bucher T."/>
            <person name="Keren-Paz A."/>
            <person name="Hausser J."/>
            <person name="Olender T."/>
            <person name="Cytryn E."/>
            <person name="Kolodkin-Gal I."/>
        </authorList>
    </citation>
    <scope>NUCLEOTIDE SEQUENCE [LARGE SCALE GENOMIC DNA]</scope>
    <source>
        <strain evidence="37 50">I32</strain>
    </source>
</reference>
<dbReference type="EMBL" id="NVDQ01000029">
    <property type="protein sequence ID" value="PFV05327.1"/>
    <property type="molecule type" value="Genomic_DNA"/>
</dbReference>
<reference evidence="36 49" key="10">
    <citation type="submission" date="2019-01" db="EMBL/GenBank/DDBJ databases">
        <title>Draft genome sequence of heavy metal resistant Bacillus cereus NWUAB01.</title>
        <authorList>
            <person name="Babalola O."/>
            <person name="Aremu B.R."/>
            <person name="Ayangbenro A.S."/>
        </authorList>
    </citation>
    <scope>NUCLEOTIDE SEQUENCE [LARGE SCALE GENOMIC DNA]</scope>
    <source>
        <strain evidence="36 49">NWUAB01</strain>
    </source>
</reference>
<evidence type="ECO:0000313" key="55">
    <source>
        <dbReference type="Proteomes" id="UP000477920"/>
    </source>
</evidence>
<keyword evidence="10 14" id="KW-0139">CF(1)</keyword>
<dbReference type="EMBL" id="JACLPZ010000024">
    <property type="protein sequence ID" value="MBY0038930.1"/>
    <property type="molecule type" value="Genomic_DNA"/>
</dbReference>
<evidence type="ECO:0000259" key="18">
    <source>
        <dbReference type="Pfam" id="PF02823"/>
    </source>
</evidence>
<dbReference type="Pfam" id="PF02823">
    <property type="entry name" value="ATP-synt_DE_N"/>
    <property type="match status" value="1"/>
</dbReference>
<dbReference type="Proteomes" id="UP000308444">
    <property type="component" value="Unassembled WGS sequence"/>
</dbReference>
<keyword evidence="6 14" id="KW-1003">Cell membrane</keyword>
<dbReference type="InterPro" id="IPR020547">
    <property type="entry name" value="ATP_synth_F1_esu_C"/>
</dbReference>
<reference evidence="43 45" key="5">
    <citation type="submission" date="2017-09" db="EMBL/GenBank/DDBJ databases">
        <title>Large-scale bioinformatics analysis of Bacillus genomes uncovers conserved roles of natural products in bacterial physiology.</title>
        <authorList>
            <consortium name="Agbiome Team Llc"/>
            <person name="Bleich R.M."/>
            <person name="Grubbs K.J."/>
            <person name="Santa Maria K.C."/>
            <person name="Allen S.E."/>
            <person name="Farag S."/>
            <person name="Shank E.A."/>
            <person name="Bowers A."/>
        </authorList>
    </citation>
    <scope>NUCLEOTIDE SEQUENCE [LARGE SCALE GENOMIC DNA]</scope>
    <source>
        <strain evidence="33 46">AFS041711</strain>
        <strain evidence="32 45">AFS049141</strain>
        <strain evidence="31 48">AFS060282</strain>
        <strain evidence="30 47">AFS083741</strain>
        <strain evidence="28 43">AFS092789</strain>
    </source>
</reference>
<evidence type="ECO:0000256" key="15">
    <source>
        <dbReference type="RuleBase" id="RU003656"/>
    </source>
</evidence>
<evidence type="ECO:0000313" key="30">
    <source>
        <dbReference type="EMBL" id="PFK21310.1"/>
    </source>
</evidence>
<dbReference type="eggNOG" id="COG0355">
    <property type="taxonomic scope" value="Bacteria"/>
</dbReference>
<dbReference type="Gene3D" id="1.20.5.440">
    <property type="entry name" value="ATP synthase delta/epsilon subunit, C-terminal domain"/>
    <property type="match status" value="1"/>
</dbReference>
<dbReference type="EMBL" id="MUAU01000006">
    <property type="protein sequence ID" value="OOR76387.1"/>
    <property type="molecule type" value="Genomic_DNA"/>
</dbReference>
<keyword evidence="8 14" id="KW-0406">Ion transport</keyword>
<dbReference type="NCBIfam" id="NF009980">
    <property type="entry name" value="PRK13446.1"/>
    <property type="match status" value="1"/>
</dbReference>
<dbReference type="KEGG" id="bcef:BcrFT9_04255"/>
<reference evidence="24" key="13">
    <citation type="submission" date="2020-08" db="EMBL/GenBank/DDBJ databases">
        <title>Fungal Genomes of the International Space Station.</title>
        <authorList>
            <person name="Seuylemezian A."/>
            <person name="Singh N.K."/>
            <person name="Wood J."/>
            <person name="Venkateswaran K."/>
        </authorList>
    </citation>
    <scope>NUCLEOTIDE SEQUENCE</scope>
    <source>
        <strain evidence="24">I2-B2</strain>
    </source>
</reference>
<evidence type="ECO:0000313" key="34">
    <source>
        <dbReference type="EMBL" id="QDZ76316.1"/>
    </source>
</evidence>
<evidence type="ECO:0000256" key="2">
    <source>
        <dbReference type="ARBA" id="ARBA00004202"/>
    </source>
</evidence>
<dbReference type="Proteomes" id="UP000036243">
    <property type="component" value="Unassembled WGS sequence"/>
</dbReference>
<keyword evidence="7 14" id="KW-0375">Hydrogen ion transport</keyword>
<evidence type="ECO:0000313" key="26">
    <source>
        <dbReference type="EMBL" id="OJS95637.1"/>
    </source>
</evidence>
<evidence type="ECO:0000313" key="27">
    <source>
        <dbReference type="EMBL" id="OOR76387.1"/>
    </source>
</evidence>
<evidence type="ECO:0000313" key="28">
    <source>
        <dbReference type="EMBL" id="PEA00177.1"/>
    </source>
</evidence>
<dbReference type="EMBL" id="LOMO01000247">
    <property type="protein sequence ID" value="KXY29042.1"/>
    <property type="molecule type" value="Genomic_DNA"/>
</dbReference>
<evidence type="ECO:0000313" key="46">
    <source>
        <dbReference type="Proteomes" id="UP000224203"/>
    </source>
</evidence>
<evidence type="ECO:0000256" key="16">
    <source>
        <dbReference type="SAM" id="Coils"/>
    </source>
</evidence>
<evidence type="ECO:0000313" key="56">
    <source>
        <dbReference type="Proteomes" id="UP000613452"/>
    </source>
</evidence>
<dbReference type="EMBL" id="CP031778">
    <property type="protein sequence ID" value="QDZ76316.1"/>
    <property type="molecule type" value="Genomic_DNA"/>
</dbReference>
<dbReference type="EMBL" id="JAUIQW010000001">
    <property type="protein sequence ID" value="MDN4876767.1"/>
    <property type="molecule type" value="Genomic_DNA"/>
</dbReference>
<dbReference type="EMBL" id="JYFW01000010">
    <property type="protein sequence ID" value="KMP20732.1"/>
    <property type="molecule type" value="Genomic_DNA"/>
</dbReference>
<dbReference type="SUPFAM" id="SSF51344">
    <property type="entry name" value="Epsilon subunit of F1F0-ATP synthase N-terminal domain"/>
    <property type="match status" value="1"/>
</dbReference>
<dbReference type="Proteomes" id="UP000226257">
    <property type="component" value="Unassembled WGS sequence"/>
</dbReference>
<evidence type="ECO:0000256" key="11">
    <source>
        <dbReference type="ARBA" id="ARBA00023310"/>
    </source>
</evidence>
<evidence type="ECO:0000313" key="47">
    <source>
        <dbReference type="Proteomes" id="UP000224413"/>
    </source>
</evidence>
<evidence type="ECO:0000313" key="41">
    <source>
        <dbReference type="Proteomes" id="UP000184161"/>
    </source>
</evidence>
<dbReference type="Proteomes" id="UP001197806">
    <property type="component" value="Unassembled WGS sequence"/>
</dbReference>
<dbReference type="InterPro" id="IPR036794">
    <property type="entry name" value="ATP_F1_dsu/esu_C_sf"/>
</dbReference>
<evidence type="ECO:0000313" key="45">
    <source>
        <dbReference type="Proteomes" id="UP000223834"/>
    </source>
</evidence>
<evidence type="ECO:0000256" key="8">
    <source>
        <dbReference type="ARBA" id="ARBA00023065"/>
    </source>
</evidence>
<reference evidence="22 40" key="2">
    <citation type="submission" date="2015-12" db="EMBL/GenBank/DDBJ databases">
        <title>Bacillus cereus Group isolate.</title>
        <authorList>
            <person name="Kovac J."/>
        </authorList>
    </citation>
    <scope>NUCLEOTIDE SEQUENCE [LARGE SCALE GENOMIC DNA]</scope>
    <source>
        <strain evidence="22 40">FSL K6-0073</strain>
    </source>
</reference>
<evidence type="ECO:0000313" key="20">
    <source>
        <dbReference type="EMBL" id="KAB2491946.1"/>
    </source>
</evidence>
<reference evidence="23 56" key="14">
    <citation type="submission" date="2020-12" db="EMBL/GenBank/DDBJ databases">
        <title>Genome assembly for a thermostable protease producing Bacillus cereus MAKP1 strain isolated from chicken gut.</title>
        <authorList>
            <person name="Malaviya A."/>
        </authorList>
    </citation>
    <scope>NUCLEOTIDE SEQUENCE [LARGE SCALE GENOMIC DNA]</scope>
    <source>
        <strain evidence="23 56">MAKP1</strain>
    </source>
</reference>
<evidence type="ECO:0000313" key="42">
    <source>
        <dbReference type="Proteomes" id="UP000190641"/>
    </source>
</evidence>
<dbReference type="Proteomes" id="UP000220210">
    <property type="component" value="Unassembled WGS sequence"/>
</dbReference>
<evidence type="ECO:0000313" key="22">
    <source>
        <dbReference type="EMBL" id="KXY29042.1"/>
    </source>
</evidence>
<evidence type="ECO:0000313" key="53">
    <source>
        <dbReference type="Proteomes" id="UP000464780"/>
    </source>
</evidence>
<dbReference type="Proteomes" id="UP000190641">
    <property type="component" value="Unassembled WGS sequence"/>
</dbReference>
<reference evidence="38 51" key="11">
    <citation type="submission" date="2019-06" db="EMBL/GenBank/DDBJ databases">
        <title>Biocontrol Bacillus strains from Vietnam.</title>
        <authorList>
            <person name="Borriss R."/>
            <person name="Lasch P."/>
            <person name="Thanh Tam L.T."/>
        </authorList>
    </citation>
    <scope>NUCLEOTIDE SEQUENCE [LARGE SCALE GENOMIC DNA]</scope>
    <source>
        <strain evidence="38 51">A8</strain>
    </source>
</reference>
<dbReference type="Gene3D" id="2.60.15.10">
    <property type="entry name" value="F0F1 ATP synthase delta/epsilon subunit, N-terminal"/>
    <property type="match status" value="1"/>
</dbReference>
<evidence type="ECO:0000313" key="54">
    <source>
        <dbReference type="Proteomes" id="UP000475765"/>
    </source>
</evidence>
<evidence type="ECO:0000313" key="48">
    <source>
        <dbReference type="Proteomes" id="UP000226257"/>
    </source>
</evidence>
<evidence type="ECO:0000256" key="12">
    <source>
        <dbReference type="ARBA" id="ARBA00030215"/>
    </source>
</evidence>
<dbReference type="SMR" id="A0A063CQZ3"/>
<dbReference type="FunFam" id="1.20.5.440:FF:000001">
    <property type="entry name" value="ATP synthase epsilon chain"/>
    <property type="match status" value="1"/>
</dbReference>
<dbReference type="GeneID" id="93005819"/>
<dbReference type="PANTHER" id="PTHR13822">
    <property type="entry name" value="ATP SYNTHASE DELTA/EPSILON CHAIN"/>
    <property type="match status" value="1"/>
</dbReference>
<dbReference type="Proteomes" id="UP000321735">
    <property type="component" value="Chromosome"/>
</dbReference>
<dbReference type="EMBL" id="NUWJ01000074">
    <property type="protein sequence ID" value="PFK21310.1"/>
    <property type="molecule type" value="Genomic_DNA"/>
</dbReference>
<dbReference type="InterPro" id="IPR020546">
    <property type="entry name" value="ATP_synth_F1_dsu/esu_N"/>
</dbReference>
<name>A0A063CQZ3_BACCE</name>
<organism evidence="32 45">
    <name type="scientific">Bacillus cereus</name>
    <dbReference type="NCBI Taxonomy" id="1396"/>
    <lineage>
        <taxon>Bacteria</taxon>
        <taxon>Bacillati</taxon>
        <taxon>Bacillota</taxon>
        <taxon>Bacilli</taxon>
        <taxon>Bacillales</taxon>
        <taxon>Bacillaceae</taxon>
        <taxon>Bacillus</taxon>
        <taxon>Bacillus cereus group</taxon>
    </lineage>
</organism>
<reference evidence="27 42" key="4">
    <citation type="submission" date="2017-01" db="EMBL/GenBank/DDBJ databases">
        <title>Bacillus cereus isolates.</title>
        <authorList>
            <person name="Beno S.M."/>
        </authorList>
    </citation>
    <scope>NUCLEOTIDE SEQUENCE [LARGE SCALE GENOMIC DNA]</scope>
    <source>
        <strain evidence="27 42">FSL K6-1030</strain>
    </source>
</reference>
<comment type="function">
    <text evidence="1 14">Produces ATP from ADP in the presence of a proton gradient across the membrane.</text>
</comment>
<dbReference type="NCBIfam" id="NF001846">
    <property type="entry name" value="PRK00571.1-3"/>
    <property type="match status" value="1"/>
</dbReference>
<dbReference type="EMBL" id="VDDR01000003">
    <property type="protein sequence ID" value="TNC01208.1"/>
    <property type="molecule type" value="Genomic_DNA"/>
</dbReference>
<dbReference type="PANTHER" id="PTHR13822:SF10">
    <property type="entry name" value="ATP SYNTHASE EPSILON CHAIN, CHLOROPLASTIC"/>
    <property type="match status" value="1"/>
</dbReference>
<evidence type="ECO:0000313" key="40">
    <source>
        <dbReference type="Proteomes" id="UP000075476"/>
    </source>
</evidence>
<evidence type="ECO:0000313" key="39">
    <source>
        <dbReference type="Proteomes" id="UP000036243"/>
    </source>
</evidence>
<dbReference type="Proteomes" id="UP000219922">
    <property type="component" value="Unassembled WGS sequence"/>
</dbReference>
<dbReference type="EMBL" id="NULI01000008">
    <property type="protein sequence ID" value="PGS83800.1"/>
    <property type="molecule type" value="Genomic_DNA"/>
</dbReference>
<evidence type="ECO:0000313" key="51">
    <source>
        <dbReference type="Proteomes" id="UP000309400"/>
    </source>
</evidence>
<evidence type="ECO:0000256" key="13">
    <source>
        <dbReference type="ARBA" id="ARBA00031795"/>
    </source>
</evidence>
<reference evidence="54 55" key="12">
    <citation type="submission" date="2019-10" db="EMBL/GenBank/DDBJ databases">
        <title>Bacillus from the desert of Cuatro Cinegas, Coahuila.</title>
        <authorList>
            <person name="Olmedo-Alvarez G."/>
            <person name="Saldana S."/>
            <person name="Barcelo D."/>
        </authorList>
    </citation>
    <scope>NUCLEOTIDE SEQUENCE [LARGE SCALE GENOMIC DNA]</scope>
    <source>
        <strain evidence="20 55">CH101a_3T</strain>
        <strain evidence="19 54">CH417_13T</strain>
    </source>
</reference>
<proteinExistence type="inferred from homology"/>
<evidence type="ECO:0000256" key="3">
    <source>
        <dbReference type="ARBA" id="ARBA00005712"/>
    </source>
</evidence>
<reference evidence="29 44" key="6">
    <citation type="submission" date="2017-09" db="EMBL/GenBank/DDBJ databases">
        <title>Large-scale bioinformatics analysis of Bacillus genomes uncovers conserved roles of natural products in bacterial physiology.</title>
        <authorList>
            <consortium name="Agbiome Team Llc"/>
            <person name="Bleich R.M."/>
            <person name="Kirk G.J."/>
            <person name="Santa Maria K.C."/>
            <person name="Allen S.E."/>
            <person name="Farag S."/>
            <person name="Shank E.A."/>
            <person name="Bowers A."/>
        </authorList>
    </citation>
    <scope>NUCLEOTIDE SEQUENCE [LARGE SCALE GENOMIC DNA]</scope>
    <source>
        <strain evidence="29 44">AFS020204</strain>
    </source>
</reference>
<dbReference type="InterPro" id="IPR036771">
    <property type="entry name" value="ATPsynth_dsu/esu_N"/>
</dbReference>
<dbReference type="EMBL" id="JAEFBZ010000001">
    <property type="protein sequence ID" value="MBK1606488.1"/>
    <property type="molecule type" value="Genomic_DNA"/>
</dbReference>
<dbReference type="Proteomes" id="UP000309400">
    <property type="component" value="Unassembled WGS sequence"/>
</dbReference>
<dbReference type="CDD" id="cd12152">
    <property type="entry name" value="F1-ATPase_delta"/>
    <property type="match status" value="1"/>
</dbReference>
<evidence type="ECO:0000313" key="29">
    <source>
        <dbReference type="EMBL" id="PFF42496.1"/>
    </source>
</evidence>
<evidence type="ECO:0000256" key="14">
    <source>
        <dbReference type="HAMAP-Rule" id="MF_00530"/>
    </source>
</evidence>
<evidence type="ECO:0000256" key="1">
    <source>
        <dbReference type="ARBA" id="ARBA00003543"/>
    </source>
</evidence>
<evidence type="ECO:0000313" key="37">
    <source>
        <dbReference type="EMBL" id="TKJ08421.1"/>
    </source>
</evidence>
<dbReference type="Proteomes" id="UP000184161">
    <property type="component" value="Unassembled WGS sequence"/>
</dbReference>
<feature type="domain" description="ATP synthase epsilon subunit C-terminal" evidence="17">
    <location>
        <begin position="88"/>
        <end position="130"/>
    </location>
</feature>
<protein>
    <recommendedName>
        <fullName evidence="4 14">ATP synthase epsilon chain</fullName>
    </recommendedName>
    <alternativeName>
        <fullName evidence="13 14">ATP synthase F1 sector epsilon subunit</fullName>
    </alternativeName>
    <alternativeName>
        <fullName evidence="12 14">F-ATPase epsilon subunit</fullName>
    </alternativeName>
</protein>
<dbReference type="RefSeq" id="WP_000847211.1">
    <property type="nucleotide sequence ID" value="NZ_AP022857.1"/>
</dbReference>
<reference evidence="25" key="15">
    <citation type="submission" date="2023-07" db="EMBL/GenBank/DDBJ databases">
        <title>Complete genome sequence of Bacillus cereus SRCM126073 isolated from soil.</title>
        <authorList>
            <person name="Yang H.-G."/>
            <person name="Ryu M.-S."/>
            <person name="Ha G.-S."/>
            <person name="Yang H.-J."/>
            <person name="Jeong D.-Y."/>
        </authorList>
    </citation>
    <scope>NUCLEOTIDE SEQUENCE</scope>
    <source>
        <strain evidence="25">SRCM126073</strain>
    </source>
</reference>
<evidence type="ECO:0000313" key="23">
    <source>
        <dbReference type="EMBL" id="MBK1606488.1"/>
    </source>
</evidence>
<gene>
    <name evidence="14 19" type="primary">atpC</name>
    <name evidence="22" type="ORF">AT268_20150</name>
    <name evidence="26" type="ORF">BKK64_12225</name>
    <name evidence="27" type="ORF">BLX06_03625</name>
    <name evidence="35" type="ORF">C1N66_11560</name>
    <name evidence="29" type="ORF">CN357_30705</name>
    <name evidence="32" type="ORF">CN980_06395</name>
    <name evidence="33" type="ORF">COC69_01630</name>
    <name evidence="30" type="ORF">COI98_09180</name>
    <name evidence="31" type="ORF">COK98_18870</name>
    <name evidence="28" type="ORF">CON36_03115</name>
    <name evidence="34" type="ORF">D0437_25915</name>
    <name evidence="36" type="ORF">DR116_0009825</name>
    <name evidence="20" type="ORF">F8158_24095</name>
    <name evidence="19" type="ORF">F8172_18080</name>
    <name evidence="37" type="ORF">FC695_01060</name>
    <name evidence="38" type="ORF">FHG65_09710</name>
    <name evidence="24" type="ORF">H7U08_20685</name>
    <name evidence="23" type="ORF">JCR31_00965</name>
    <name evidence="25" type="ORF">QYM23_28610</name>
    <name evidence="21" type="ORF">TQ94_05770</name>
</gene>
<evidence type="ECO:0000256" key="9">
    <source>
        <dbReference type="ARBA" id="ARBA00023136"/>
    </source>
</evidence>
<evidence type="ECO:0000313" key="19">
    <source>
        <dbReference type="EMBL" id="KAB2393180.1"/>
    </source>
</evidence>
<dbReference type="EMBL" id="NVMX01000004">
    <property type="protein sequence ID" value="PEA00177.1"/>
    <property type="molecule type" value="Genomic_DNA"/>
</dbReference>
<dbReference type="Proteomes" id="UP001175137">
    <property type="component" value="Unassembled WGS sequence"/>
</dbReference>
<dbReference type="SUPFAM" id="SSF46604">
    <property type="entry name" value="Epsilon subunit of F1F0-ATP synthase C-terminal domain"/>
    <property type="match status" value="1"/>
</dbReference>
<evidence type="ECO:0000313" key="36">
    <source>
        <dbReference type="EMBL" id="RWQ75300.1"/>
    </source>
</evidence>
<reference evidence="26 41" key="3">
    <citation type="submission" date="2016-10" db="EMBL/GenBank/DDBJ databases">
        <title>Draft Genome Sequence of one Bacillus cereus strain isolated from pooled breast milk.</title>
        <authorList>
            <person name="Woudstra C."/>
            <person name="Chamoin A."/>
            <person name="Gentil S."/>
            <person name="Rambeloson T."/>
            <person name="Delannoye S."/>
            <person name="Heinnekine J.A."/>
            <person name="Herbin S."/>
            <person name="Fach P."/>
        </authorList>
    </citation>
    <scope>NUCLEOTIDE SEQUENCE [LARGE SCALE GENOMIC DNA]</scope>
    <source>
        <strain evidence="26 41">16SBCL1279</strain>
    </source>
</reference>
<keyword evidence="16" id="KW-0175">Coiled coil</keyword>
<dbReference type="OMA" id="MTVHCDI"/>
<dbReference type="FunFam" id="2.60.15.10:FF:000001">
    <property type="entry name" value="ATP synthase epsilon chain"/>
    <property type="match status" value="1"/>
</dbReference>
<comment type="subcellular location">
    <subcellularLocation>
        <location evidence="2 14">Cell membrane</location>
        <topology evidence="2 14">Peripheral membrane protein</topology>
    </subcellularLocation>
</comment>
<dbReference type="Pfam" id="PF00401">
    <property type="entry name" value="ATP-synt_DE"/>
    <property type="match status" value="1"/>
</dbReference>
<dbReference type="Proteomes" id="UP000224203">
    <property type="component" value="Unassembled WGS sequence"/>
</dbReference>
<evidence type="ECO:0000313" key="25">
    <source>
        <dbReference type="EMBL" id="MDN4876767.1"/>
    </source>
</evidence>
<dbReference type="GO" id="GO:0005886">
    <property type="term" value="C:plasma membrane"/>
    <property type="evidence" value="ECO:0007669"/>
    <property type="project" value="UniProtKB-SubCell"/>
</dbReference>
<dbReference type="InterPro" id="IPR001469">
    <property type="entry name" value="ATP_synth_F1_dsu/esu"/>
</dbReference>
<dbReference type="Proteomes" id="UP000224413">
    <property type="component" value="Unassembled WGS sequence"/>
</dbReference>
<feature type="domain" description="ATP synthase F1 complex delta/epsilon subunit N-terminal" evidence="18">
    <location>
        <begin position="5"/>
        <end position="82"/>
    </location>
</feature>
<evidence type="ECO:0000313" key="43">
    <source>
        <dbReference type="Proteomes" id="UP000219922"/>
    </source>
</evidence>
<reference evidence="34 52" key="8">
    <citation type="journal article" date="2019" name="Ecotoxicol. Environ. Saf.">
        <title>Microbial characterization of heavy metal resistant bacterial strains isolated from an electroplating wastewater treatment plant.</title>
        <authorList>
            <person name="Cai X."/>
            <person name="Zheng X."/>
            <person name="Zhang D."/>
            <person name="Iqbal W."/>
            <person name="Liu C."/>
            <person name="Yang B."/>
            <person name="Zhao X."/>
            <person name="Lu X."/>
            <person name="Mao Y."/>
        </authorList>
    </citation>
    <scope>NUCLEOTIDE SEQUENCE [LARGE SCALE GENOMIC DNA]</scope>
    <source>
        <strain evidence="34 52">Co1-1</strain>
    </source>
</reference>
<sequence length="133" mass="14644">MKTFPVSIVTPDGPVYEKEVEMVSVKAESGEMGILPGHIPTVAPLKISAVRLKNGGHTDYVAVSGGFIEVRPDKVTVLSSSAEEANHIDIHRANEAKRRAEQRLQDKQAHVDFKRAEMALQRAVNRLNVSDMK</sequence>
<evidence type="ECO:0000313" key="35">
    <source>
        <dbReference type="EMBL" id="QHV43719.1"/>
    </source>
</evidence>
<dbReference type="Proteomes" id="UP000223834">
    <property type="component" value="Unassembled WGS sequence"/>
</dbReference>
<reference evidence="21 39" key="1">
    <citation type="submission" date="2015-02" db="EMBL/GenBank/DDBJ databases">
        <title>Evolution of B. cereus sensu lato: Distribution, horizontal transfer and duplication of chromosomal virulence genes.</title>
        <authorList>
            <person name="Boehm M.-E."/>
            <person name="Huptas C."/>
            <person name="Krey V.M."/>
            <person name="Scherer S."/>
        </authorList>
    </citation>
    <scope>NUCLEOTIDE SEQUENCE [LARGE SCALE GENOMIC DNA]</scope>
    <source>
        <strain evidence="21 39">#17</strain>
    </source>
</reference>
<dbReference type="EMBL" id="MLYK01000028">
    <property type="protein sequence ID" value="OJS95637.1"/>
    <property type="molecule type" value="Genomic_DNA"/>
</dbReference>
<dbReference type="GO" id="GO:0005524">
    <property type="term" value="F:ATP binding"/>
    <property type="evidence" value="ECO:0007669"/>
    <property type="project" value="UniProtKB-UniRule"/>
</dbReference>
<dbReference type="EMBL" id="QNGD03000004">
    <property type="protein sequence ID" value="RWQ75300.1"/>
    <property type="molecule type" value="Genomic_DNA"/>
</dbReference>
<dbReference type="EMBL" id="WBPB01000072">
    <property type="protein sequence ID" value="KAB2491946.1"/>
    <property type="molecule type" value="Genomic_DNA"/>
</dbReference>
<evidence type="ECO:0000313" key="31">
    <source>
        <dbReference type="EMBL" id="PFV05327.1"/>
    </source>
</evidence>
<evidence type="ECO:0000313" key="21">
    <source>
        <dbReference type="EMBL" id="KMP20732.1"/>
    </source>
</evidence>
<dbReference type="Proteomes" id="UP000075476">
    <property type="component" value="Unassembled WGS sequence"/>
</dbReference>
<dbReference type="EMBL" id="NTSO01000026">
    <property type="protein sequence ID" value="PFF42496.1"/>
    <property type="molecule type" value="Genomic_DNA"/>
</dbReference>
<dbReference type="Proteomes" id="UP000477920">
    <property type="component" value="Unassembled WGS sequence"/>
</dbReference>
<evidence type="ECO:0000313" key="44">
    <source>
        <dbReference type="Proteomes" id="UP000220210"/>
    </source>
</evidence>
<comment type="subunit">
    <text evidence="14 15">F-type ATPases have 2 components, CF(1) - the catalytic core - and CF(0) - the membrane proton channel. CF(1) has five subunits: alpha(3), beta(3), gamma(1), delta(1), epsilon(1). CF(0) has three main subunits: a, b and c.</text>
</comment>
<accession>A0A063CQZ3</accession>
<dbReference type="GO" id="GO:0046933">
    <property type="term" value="F:proton-transporting ATP synthase activity, rotational mechanism"/>
    <property type="evidence" value="ECO:0007669"/>
    <property type="project" value="UniProtKB-UniRule"/>
</dbReference>
<reference evidence="35 53" key="7">
    <citation type="submission" date="2018-03" db="EMBL/GenBank/DDBJ databases">
        <title>The complete genome of bacterial strain SGAir0260.</title>
        <authorList>
            <person name="Schuster S.C."/>
        </authorList>
    </citation>
    <scope>NUCLEOTIDE SEQUENCE [LARGE SCALE GENOMIC DNA]</scope>
    <source>
        <strain evidence="35 53">SGAir0260</strain>
    </source>
</reference>
<dbReference type="HAMAP" id="MF_00530">
    <property type="entry name" value="ATP_synth_epsil_bac"/>
    <property type="match status" value="1"/>
</dbReference>
<dbReference type="EMBL" id="NUIQ01000054">
    <property type="protein sequence ID" value="PGO79239.1"/>
    <property type="molecule type" value="Genomic_DNA"/>
</dbReference>
<evidence type="ECO:0000313" key="52">
    <source>
        <dbReference type="Proteomes" id="UP000321735"/>
    </source>
</evidence>
<comment type="similarity">
    <text evidence="3 14 15">Belongs to the ATPase epsilon chain family.</text>
</comment>
<dbReference type="EMBL" id="CP028009">
    <property type="protein sequence ID" value="QHV43719.1"/>
    <property type="molecule type" value="Genomic_DNA"/>
</dbReference>
<evidence type="ECO:0000256" key="10">
    <source>
        <dbReference type="ARBA" id="ARBA00023196"/>
    </source>
</evidence>
<dbReference type="NCBIfam" id="TIGR01216">
    <property type="entry name" value="ATP_synt_epsi"/>
    <property type="match status" value="1"/>
</dbReference>
<dbReference type="AlphaFoldDB" id="A0A063CQZ3"/>
<evidence type="ECO:0000313" key="33">
    <source>
        <dbReference type="EMBL" id="PGS83800.1"/>
    </source>
</evidence>
<evidence type="ECO:0000256" key="7">
    <source>
        <dbReference type="ARBA" id="ARBA00022781"/>
    </source>
</evidence>
<dbReference type="Proteomes" id="UP000475765">
    <property type="component" value="Unassembled WGS sequence"/>
</dbReference>
<dbReference type="Proteomes" id="UP000613452">
    <property type="component" value="Unassembled WGS sequence"/>
</dbReference>
<keyword evidence="9 14" id="KW-0472">Membrane</keyword>
<evidence type="ECO:0000259" key="17">
    <source>
        <dbReference type="Pfam" id="PF00401"/>
    </source>
</evidence>